<organism evidence="2 3">
    <name type="scientific">Streptomyces olivaceoviridis</name>
    <name type="common">Streptomyces corchorusii</name>
    <dbReference type="NCBI Taxonomy" id="1921"/>
    <lineage>
        <taxon>Bacteria</taxon>
        <taxon>Bacillati</taxon>
        <taxon>Actinomycetota</taxon>
        <taxon>Actinomycetes</taxon>
        <taxon>Kitasatosporales</taxon>
        <taxon>Streptomycetaceae</taxon>
        <taxon>Streptomyces</taxon>
    </lineage>
</organism>
<protein>
    <submittedName>
        <fullName evidence="2">Uncharacterized protein</fullName>
    </submittedName>
</protein>
<accession>A0ABW7VED1</accession>
<proteinExistence type="predicted"/>
<evidence type="ECO:0000313" key="2">
    <source>
        <dbReference type="EMBL" id="MFI2158860.1"/>
    </source>
</evidence>
<dbReference type="Proteomes" id="UP001611397">
    <property type="component" value="Unassembled WGS sequence"/>
</dbReference>
<name>A0ABW7VED1_STROI</name>
<gene>
    <name evidence="2" type="ORF">ACH49L_24720</name>
</gene>
<dbReference type="RefSeq" id="WP_244218572.1">
    <property type="nucleotide sequence ID" value="NZ_JBIRUT010000013.1"/>
</dbReference>
<feature type="region of interest" description="Disordered" evidence="1">
    <location>
        <begin position="1"/>
        <end position="56"/>
    </location>
</feature>
<evidence type="ECO:0000313" key="3">
    <source>
        <dbReference type="Proteomes" id="UP001611397"/>
    </source>
</evidence>
<evidence type="ECO:0000256" key="1">
    <source>
        <dbReference type="SAM" id="MobiDB-lite"/>
    </source>
</evidence>
<keyword evidence="3" id="KW-1185">Reference proteome</keyword>
<comment type="caution">
    <text evidence="2">The sequence shown here is derived from an EMBL/GenBank/DDBJ whole genome shotgun (WGS) entry which is preliminary data.</text>
</comment>
<sequence length="56" mass="6015">MVYELPRTASPPRSDANAIRLPSGDRLTPRSSHGPDVSRRGPEPSGAIVPTWNPPP</sequence>
<dbReference type="EMBL" id="JBIRWM010000012">
    <property type="protein sequence ID" value="MFI2158860.1"/>
    <property type="molecule type" value="Genomic_DNA"/>
</dbReference>
<reference evidence="2 3" key="1">
    <citation type="submission" date="2024-10" db="EMBL/GenBank/DDBJ databases">
        <title>The Natural Products Discovery Center: Release of the First 8490 Sequenced Strains for Exploring Actinobacteria Biosynthetic Diversity.</title>
        <authorList>
            <person name="Kalkreuter E."/>
            <person name="Kautsar S.A."/>
            <person name="Yang D."/>
            <person name="Bader C.D."/>
            <person name="Teijaro C.N."/>
            <person name="Fluegel L."/>
            <person name="Davis C.M."/>
            <person name="Simpson J.R."/>
            <person name="Lauterbach L."/>
            <person name="Steele A.D."/>
            <person name="Gui C."/>
            <person name="Meng S."/>
            <person name="Li G."/>
            <person name="Viehrig K."/>
            <person name="Ye F."/>
            <person name="Su P."/>
            <person name="Kiefer A.F."/>
            <person name="Nichols A."/>
            <person name="Cepeda A.J."/>
            <person name="Yan W."/>
            <person name="Fan B."/>
            <person name="Jiang Y."/>
            <person name="Adhikari A."/>
            <person name="Zheng C.-J."/>
            <person name="Schuster L."/>
            <person name="Cowan T.M."/>
            <person name="Smanski M.J."/>
            <person name="Chevrette M.G."/>
            <person name="De Carvalho L.P.S."/>
            <person name="Shen B."/>
        </authorList>
    </citation>
    <scope>NUCLEOTIDE SEQUENCE [LARGE SCALE GENOMIC DNA]</scope>
    <source>
        <strain evidence="2 3">NPDC020295</strain>
    </source>
</reference>